<name>A1ZTS4_MICM2</name>
<dbReference type="AlphaFoldDB" id="A1ZTS4"/>
<protein>
    <recommendedName>
        <fullName evidence="3">DUF3822 domain-containing protein</fullName>
    </recommendedName>
</protein>
<dbReference type="Gene3D" id="3.30.420.260">
    <property type="match status" value="1"/>
</dbReference>
<dbReference type="CDD" id="cd24013">
    <property type="entry name" value="ASKHA_ATPase_BT3980-like"/>
    <property type="match status" value="1"/>
</dbReference>
<dbReference type="eggNOG" id="ENOG5030DYA">
    <property type="taxonomic scope" value="Bacteria"/>
</dbReference>
<evidence type="ECO:0008006" key="3">
    <source>
        <dbReference type="Google" id="ProtNLM"/>
    </source>
</evidence>
<dbReference type="Gene3D" id="3.30.420.250">
    <property type="match status" value="1"/>
</dbReference>
<gene>
    <name evidence="1" type="ORF">M23134_02508</name>
</gene>
<comment type="caution">
    <text evidence="1">The sequence shown here is derived from an EMBL/GenBank/DDBJ whole genome shotgun (WGS) entry which is preliminary data.</text>
</comment>
<sequence length="297" mass="34807">MDATDKLSIREVSFQDDAFDIQALGNYNLYLSIGQDGLEICVIDTQTNRCLILEHYSFYVNLSHNQLTSHLNWIYDNHLFLKAYRWNEIKIAYRGKAFTLVPQALFEEDEAVKYLKHLTDVTIDQTICYSEIENLNIMNVFLVETELVAWFENIYALSEKMSFVHQTASLLKGLKQQRQSGPSGLAQLFLHVESEYLTLSILKDDQLEFCNVFAYKTEQDFLYYVLLVIDELRYFPDKSIVNLTGNIMPDSSIYKLLDQYIQKVEITLNQSSVSWVKFNDKFDKDVYQYFDLFSLHL</sequence>
<dbReference type="OrthoDB" id="658622at2"/>
<dbReference type="RefSeq" id="WP_002701384.1">
    <property type="nucleotide sequence ID" value="NZ_AAWS01000037.1"/>
</dbReference>
<reference evidence="1 2" key="1">
    <citation type="submission" date="2007-01" db="EMBL/GenBank/DDBJ databases">
        <authorList>
            <person name="Haygood M."/>
            <person name="Podell S."/>
            <person name="Anderson C."/>
            <person name="Hopkinson B."/>
            <person name="Roe K."/>
            <person name="Barbeau K."/>
            <person name="Gaasterland T."/>
            <person name="Ferriera S."/>
            <person name="Johnson J."/>
            <person name="Kravitz S."/>
            <person name="Beeson K."/>
            <person name="Sutton G."/>
            <person name="Rogers Y.-H."/>
            <person name="Friedman R."/>
            <person name="Frazier M."/>
            <person name="Venter J.C."/>
        </authorList>
    </citation>
    <scope>NUCLEOTIDE SEQUENCE [LARGE SCALE GENOMIC DNA]</scope>
    <source>
        <strain evidence="1 2">ATCC 23134</strain>
    </source>
</reference>
<evidence type="ECO:0000313" key="2">
    <source>
        <dbReference type="Proteomes" id="UP000004095"/>
    </source>
</evidence>
<keyword evidence="2" id="KW-1185">Reference proteome</keyword>
<dbReference type="Pfam" id="PF12864">
    <property type="entry name" value="DUF3822"/>
    <property type="match status" value="1"/>
</dbReference>
<evidence type="ECO:0000313" key="1">
    <source>
        <dbReference type="EMBL" id="EAY26176.1"/>
    </source>
</evidence>
<dbReference type="InterPro" id="IPR024213">
    <property type="entry name" value="DUF3822"/>
</dbReference>
<accession>A1ZTS4</accession>
<organism evidence="1 2">
    <name type="scientific">Microscilla marina ATCC 23134</name>
    <dbReference type="NCBI Taxonomy" id="313606"/>
    <lineage>
        <taxon>Bacteria</taxon>
        <taxon>Pseudomonadati</taxon>
        <taxon>Bacteroidota</taxon>
        <taxon>Cytophagia</taxon>
        <taxon>Cytophagales</taxon>
        <taxon>Microscillaceae</taxon>
        <taxon>Microscilla</taxon>
    </lineage>
</organism>
<dbReference type="EMBL" id="AAWS01000037">
    <property type="protein sequence ID" value="EAY26176.1"/>
    <property type="molecule type" value="Genomic_DNA"/>
</dbReference>
<proteinExistence type="predicted"/>
<dbReference type="Proteomes" id="UP000004095">
    <property type="component" value="Unassembled WGS sequence"/>
</dbReference>